<proteinExistence type="predicted"/>
<feature type="compositionally biased region" description="Low complexity" evidence="1">
    <location>
        <begin position="421"/>
        <end position="448"/>
    </location>
</feature>
<comment type="caution">
    <text evidence="2">The sequence shown here is derived from an EMBL/GenBank/DDBJ whole genome shotgun (WGS) entry which is preliminary data.</text>
</comment>
<feature type="region of interest" description="Disordered" evidence="1">
    <location>
        <begin position="377"/>
        <end position="525"/>
    </location>
</feature>
<accession>A0ABS4QG26</accession>
<feature type="compositionally biased region" description="Low complexity" evidence="1">
    <location>
        <begin position="489"/>
        <end position="498"/>
    </location>
</feature>
<feature type="compositionally biased region" description="Polar residues" evidence="1">
    <location>
        <begin position="377"/>
        <end position="386"/>
    </location>
</feature>
<dbReference type="RefSeq" id="WP_209891096.1">
    <property type="nucleotide sequence ID" value="NZ_JAGGMR010000001.1"/>
</dbReference>
<sequence>MKPIDSGNTGVIAPQDIPATESLQHAAAAPHEPAIAAAQATQQAIPDVPLGQWPAEVPEPESPALVYARKLAEDQQNAGTMPVGLGGLGGLTGQPVADTQHLLTAVPSDVSSLLSGAQASITEAAQQAQTAATSALTGATGALTSGELQKQVAAIADTAGLGSVISDPAAAVNSLLNGGSLAALPGVDQLISPILQLLSSFGTGVMGALDPTAILSNASSVIESAMQVGQGAITSVQQLWEGTAAEQATTAAQQANAQGTETSQRGFDISDLTQKAAAVVQTGNTQLTGIATSFASQAVAMAPVILTPPGQAALVASATEHLGNAVSVVNATRGDLSGKTTELNAMLSNLVGQSGLPSPQEVAQTLAQNVAEPLSTTAQEAATKAQSALSSGLPSSSTTPASTNPSALNTGGTPGATSVLGTGTPRTSTGTPRTGTGSGVPSTGNPSSKGVSGVPGTVSPLRAATVPTGLGAGMNASTTPAGTGNSFMGNPAAAANRGNNDEDEHDRNVTPYQSLTGNDDLTGPLGESTPDVIGATHSDEMLGMDYEQDQF</sequence>
<feature type="compositionally biased region" description="Polar residues" evidence="1">
    <location>
        <begin position="409"/>
        <end position="420"/>
    </location>
</feature>
<organism evidence="2 3">
    <name type="scientific">Nocardia goodfellowii</name>
    <dbReference type="NCBI Taxonomy" id="882446"/>
    <lineage>
        <taxon>Bacteria</taxon>
        <taxon>Bacillati</taxon>
        <taxon>Actinomycetota</taxon>
        <taxon>Actinomycetes</taxon>
        <taxon>Mycobacteriales</taxon>
        <taxon>Nocardiaceae</taxon>
        <taxon>Nocardia</taxon>
    </lineage>
</organism>
<name>A0ABS4QG26_9NOCA</name>
<evidence type="ECO:0000313" key="2">
    <source>
        <dbReference type="EMBL" id="MBP2190657.1"/>
    </source>
</evidence>
<protein>
    <submittedName>
        <fullName evidence="2">Uncharacterized protein YukE</fullName>
    </submittedName>
</protein>
<dbReference type="Proteomes" id="UP001519325">
    <property type="component" value="Unassembled WGS sequence"/>
</dbReference>
<feature type="compositionally biased region" description="Polar residues" evidence="1">
    <location>
        <begin position="475"/>
        <end position="488"/>
    </location>
</feature>
<gene>
    <name evidence="2" type="ORF">BJ987_003558</name>
</gene>
<evidence type="ECO:0000256" key="1">
    <source>
        <dbReference type="SAM" id="MobiDB-lite"/>
    </source>
</evidence>
<feature type="compositionally biased region" description="Polar residues" evidence="1">
    <location>
        <begin position="510"/>
        <end position="519"/>
    </location>
</feature>
<dbReference type="EMBL" id="JAGGMR010000001">
    <property type="protein sequence ID" value="MBP2190657.1"/>
    <property type="molecule type" value="Genomic_DNA"/>
</dbReference>
<keyword evidence="3" id="KW-1185">Reference proteome</keyword>
<reference evidence="2 3" key="1">
    <citation type="submission" date="2021-03" db="EMBL/GenBank/DDBJ databases">
        <title>Sequencing the genomes of 1000 actinobacteria strains.</title>
        <authorList>
            <person name="Klenk H.-P."/>
        </authorList>
    </citation>
    <scope>NUCLEOTIDE SEQUENCE [LARGE SCALE GENOMIC DNA]</scope>
    <source>
        <strain evidence="2 3">DSM 45516</strain>
    </source>
</reference>
<feature type="compositionally biased region" description="Low complexity" evidence="1">
    <location>
        <begin position="387"/>
        <end position="408"/>
    </location>
</feature>
<evidence type="ECO:0000313" key="3">
    <source>
        <dbReference type="Proteomes" id="UP001519325"/>
    </source>
</evidence>